<accession>A0A195FIY8</accession>
<dbReference type="Proteomes" id="UP000078541">
    <property type="component" value="Unassembled WGS sequence"/>
</dbReference>
<organism evidence="1 2">
    <name type="scientific">Trachymyrmex septentrionalis</name>
    <dbReference type="NCBI Taxonomy" id="34720"/>
    <lineage>
        <taxon>Eukaryota</taxon>
        <taxon>Metazoa</taxon>
        <taxon>Ecdysozoa</taxon>
        <taxon>Arthropoda</taxon>
        <taxon>Hexapoda</taxon>
        <taxon>Insecta</taxon>
        <taxon>Pterygota</taxon>
        <taxon>Neoptera</taxon>
        <taxon>Endopterygota</taxon>
        <taxon>Hymenoptera</taxon>
        <taxon>Apocrita</taxon>
        <taxon>Aculeata</taxon>
        <taxon>Formicoidea</taxon>
        <taxon>Formicidae</taxon>
        <taxon>Myrmicinae</taxon>
        <taxon>Trachymyrmex</taxon>
    </lineage>
</organism>
<name>A0A195FIY8_9HYME</name>
<dbReference type="EMBL" id="KQ981523">
    <property type="protein sequence ID" value="KYN40336.1"/>
    <property type="molecule type" value="Genomic_DNA"/>
</dbReference>
<proteinExistence type="predicted"/>
<evidence type="ECO:0000313" key="1">
    <source>
        <dbReference type="EMBL" id="KYN40336.1"/>
    </source>
</evidence>
<gene>
    <name evidence="1" type="ORF">ALC56_05281</name>
</gene>
<evidence type="ECO:0000313" key="2">
    <source>
        <dbReference type="Proteomes" id="UP000078541"/>
    </source>
</evidence>
<protein>
    <submittedName>
        <fullName evidence="1">Uncharacterized protein</fullName>
    </submittedName>
</protein>
<keyword evidence="2" id="KW-1185">Reference proteome</keyword>
<reference evidence="1 2" key="1">
    <citation type="submission" date="2016-03" db="EMBL/GenBank/DDBJ databases">
        <title>Trachymyrmex septentrionalis WGS genome.</title>
        <authorList>
            <person name="Nygaard S."/>
            <person name="Hu H."/>
            <person name="Boomsma J."/>
            <person name="Zhang G."/>
        </authorList>
    </citation>
    <scope>NUCLEOTIDE SEQUENCE [LARGE SCALE GENOMIC DNA]</scope>
    <source>
        <strain evidence="1">Tsep2-gDNA-1</strain>
        <tissue evidence="1">Whole body</tissue>
    </source>
</reference>
<sequence>MTLFSPVANYLGIHHRDLVCGETPPHEKHFFRRGARSKWQLARISGAARYTQQQQTSTRRILSKLQRVRTRRHSVVHSREIRSVFLRQYCENTRVYRGEGALAFRPRLAGTF</sequence>
<dbReference type="AlphaFoldDB" id="A0A195FIY8"/>